<dbReference type="InterPro" id="IPR006037">
    <property type="entry name" value="RCK_C"/>
</dbReference>
<keyword evidence="4" id="KW-1185">Reference proteome</keyword>
<evidence type="ECO:0000259" key="1">
    <source>
        <dbReference type="PROSITE" id="PS51201"/>
    </source>
</evidence>
<sequence>MKKQFAVIGLGRFGGSICNALADEGMDVLAIDSNEHRVNEFAQVVAQAVIADGMDEKALRGLGIRNFDNVIVAIGDNIQASIMTTIVLDEIGVKHITVKAQNDYHEKVLRRIGAHEVIHPERDIGVRVAHSIVSKSVLDYLELSEDYSIVELEAGQLLDGKSLLDLDIRETYGCNVLAIKRGEDVHVSPRPEVDISEGDILIVVGADGDIARLESRWIDDN</sequence>
<evidence type="ECO:0000313" key="4">
    <source>
        <dbReference type="Proteomes" id="UP000199488"/>
    </source>
</evidence>
<dbReference type="PANTHER" id="PTHR43833:SF7">
    <property type="entry name" value="KTR SYSTEM POTASSIUM UPTAKE PROTEIN C"/>
    <property type="match status" value="1"/>
</dbReference>
<dbReference type="Pfam" id="PF02254">
    <property type="entry name" value="TrkA_N"/>
    <property type="match status" value="1"/>
</dbReference>
<dbReference type="SUPFAM" id="SSF116726">
    <property type="entry name" value="TrkA C-terminal domain-like"/>
    <property type="match status" value="1"/>
</dbReference>
<protein>
    <submittedName>
        <fullName evidence="3">Trk system potassium uptake protein TrkA</fullName>
    </submittedName>
</protein>
<proteinExistence type="predicted"/>
<dbReference type="InterPro" id="IPR050721">
    <property type="entry name" value="Trk_Ktr_HKT_K-transport"/>
</dbReference>
<feature type="domain" description="RCK N-terminal" evidence="1">
    <location>
        <begin position="2"/>
        <end position="119"/>
    </location>
</feature>
<name>A0A1H2Q3K6_9BACI</name>
<evidence type="ECO:0000259" key="2">
    <source>
        <dbReference type="PROSITE" id="PS51202"/>
    </source>
</evidence>
<dbReference type="Proteomes" id="UP000199488">
    <property type="component" value="Unassembled WGS sequence"/>
</dbReference>
<accession>A0A1H2Q3K6</accession>
<dbReference type="GO" id="GO:0008324">
    <property type="term" value="F:monoatomic cation transmembrane transporter activity"/>
    <property type="evidence" value="ECO:0007669"/>
    <property type="project" value="InterPro"/>
</dbReference>
<gene>
    <name evidence="3" type="ORF">SAMN05421781_0113</name>
</gene>
<dbReference type="RefSeq" id="WP_091610114.1">
    <property type="nucleotide sequence ID" value="NZ_FNNC01000001.1"/>
</dbReference>
<dbReference type="InterPro" id="IPR036291">
    <property type="entry name" value="NAD(P)-bd_dom_sf"/>
</dbReference>
<dbReference type="OrthoDB" id="9776294at2"/>
<dbReference type="InterPro" id="IPR003148">
    <property type="entry name" value="RCK_N"/>
</dbReference>
<dbReference type="Gene3D" id="3.40.50.720">
    <property type="entry name" value="NAD(P)-binding Rossmann-like Domain"/>
    <property type="match status" value="1"/>
</dbReference>
<dbReference type="Pfam" id="PF02080">
    <property type="entry name" value="TrkA_C"/>
    <property type="match status" value="1"/>
</dbReference>
<dbReference type="Gene3D" id="3.30.70.1450">
    <property type="entry name" value="Regulator of K+ conductance, C-terminal domain"/>
    <property type="match status" value="1"/>
</dbReference>
<dbReference type="PROSITE" id="PS51201">
    <property type="entry name" value="RCK_N"/>
    <property type="match status" value="1"/>
</dbReference>
<evidence type="ECO:0000313" key="3">
    <source>
        <dbReference type="EMBL" id="SDW01388.1"/>
    </source>
</evidence>
<dbReference type="EMBL" id="FNNC01000001">
    <property type="protein sequence ID" value="SDW01388.1"/>
    <property type="molecule type" value="Genomic_DNA"/>
</dbReference>
<dbReference type="PROSITE" id="PS51202">
    <property type="entry name" value="RCK_C"/>
    <property type="match status" value="1"/>
</dbReference>
<dbReference type="SUPFAM" id="SSF51735">
    <property type="entry name" value="NAD(P)-binding Rossmann-fold domains"/>
    <property type="match status" value="1"/>
</dbReference>
<feature type="domain" description="RCK C-terminal" evidence="2">
    <location>
        <begin position="135"/>
        <end position="219"/>
    </location>
</feature>
<organism evidence="3 4">
    <name type="scientific">Marinococcus luteus</name>
    <dbReference type="NCBI Taxonomy" id="1122204"/>
    <lineage>
        <taxon>Bacteria</taxon>
        <taxon>Bacillati</taxon>
        <taxon>Bacillota</taxon>
        <taxon>Bacilli</taxon>
        <taxon>Bacillales</taxon>
        <taxon>Bacillaceae</taxon>
        <taxon>Marinococcus</taxon>
    </lineage>
</organism>
<dbReference type="STRING" id="1122204.SAMN05421781_0113"/>
<reference evidence="3 4" key="1">
    <citation type="submission" date="2016-10" db="EMBL/GenBank/DDBJ databases">
        <authorList>
            <person name="de Groot N.N."/>
        </authorList>
    </citation>
    <scope>NUCLEOTIDE SEQUENCE [LARGE SCALE GENOMIC DNA]</scope>
    <source>
        <strain evidence="3 4">DSM 23126</strain>
    </source>
</reference>
<dbReference type="GO" id="GO:0006813">
    <property type="term" value="P:potassium ion transport"/>
    <property type="evidence" value="ECO:0007669"/>
    <property type="project" value="InterPro"/>
</dbReference>
<dbReference type="InterPro" id="IPR036721">
    <property type="entry name" value="RCK_C_sf"/>
</dbReference>
<dbReference type="AlphaFoldDB" id="A0A1H2Q3K6"/>
<dbReference type="PANTHER" id="PTHR43833">
    <property type="entry name" value="POTASSIUM CHANNEL PROTEIN 2-RELATED-RELATED"/>
    <property type="match status" value="1"/>
</dbReference>